<evidence type="ECO:0000313" key="1">
    <source>
        <dbReference type="EMBL" id="SPD31177.1"/>
    </source>
</evidence>
<reference evidence="1" key="1">
    <citation type="submission" date="2018-02" db="EMBL/GenBank/DDBJ databases">
        <authorList>
            <person name="Cohen D.B."/>
            <person name="Kent A.D."/>
        </authorList>
    </citation>
    <scope>NUCLEOTIDE SEQUENCE</scope>
</reference>
<protein>
    <submittedName>
        <fullName evidence="1">Uncharacterized protein</fullName>
    </submittedName>
</protein>
<organism evidence="1">
    <name type="scientific">Fagus sylvatica</name>
    <name type="common">Beechnut</name>
    <dbReference type="NCBI Taxonomy" id="28930"/>
    <lineage>
        <taxon>Eukaryota</taxon>
        <taxon>Viridiplantae</taxon>
        <taxon>Streptophyta</taxon>
        <taxon>Embryophyta</taxon>
        <taxon>Tracheophyta</taxon>
        <taxon>Spermatophyta</taxon>
        <taxon>Magnoliopsida</taxon>
        <taxon>eudicotyledons</taxon>
        <taxon>Gunneridae</taxon>
        <taxon>Pentapetalae</taxon>
        <taxon>rosids</taxon>
        <taxon>fabids</taxon>
        <taxon>Fagales</taxon>
        <taxon>Fagaceae</taxon>
        <taxon>Fagus</taxon>
    </lineage>
</organism>
<sequence>MELREVQNEHDLTIVAVVLGGSHIVDVGFDQNHDRQLEGGVDCDRSLDGTPDGGADRDRAHKVVVVHDQNPEVGVGCVRGQLGREVGDMVDDHLGWVQSDMDQTVGWASFGPYPVHVTPHGMAHDDLQNPSPFHYLLLGEIPNESLEAGVGLEVEAWWIGGLKDLPHAVGQIRLSG</sequence>
<dbReference type="EMBL" id="OIVN01006348">
    <property type="protein sequence ID" value="SPD31177.1"/>
    <property type="molecule type" value="Genomic_DNA"/>
</dbReference>
<accession>A0A2N9J0V2</accession>
<dbReference type="AlphaFoldDB" id="A0A2N9J0V2"/>
<gene>
    <name evidence="1" type="ORF">FSB_LOCUS59059</name>
</gene>
<name>A0A2N9J0V2_FAGSY</name>
<proteinExistence type="predicted"/>